<dbReference type="Pfam" id="PF13490">
    <property type="entry name" value="zf-HC2"/>
    <property type="match status" value="1"/>
</dbReference>
<organism evidence="3 4">
    <name type="scientific">Bradyrhizobium denitrificans</name>
    <dbReference type="NCBI Taxonomy" id="2734912"/>
    <lineage>
        <taxon>Bacteria</taxon>
        <taxon>Pseudomonadati</taxon>
        <taxon>Pseudomonadota</taxon>
        <taxon>Alphaproteobacteria</taxon>
        <taxon>Hyphomicrobiales</taxon>
        <taxon>Nitrobacteraceae</taxon>
        <taxon>Bradyrhizobium</taxon>
    </lineage>
</organism>
<protein>
    <submittedName>
        <fullName evidence="3">Cupin domain-containing protein</fullName>
    </submittedName>
</protein>
<name>A0ABS5G4S2_9BRAD</name>
<evidence type="ECO:0000259" key="1">
    <source>
        <dbReference type="Pfam" id="PF12973"/>
    </source>
</evidence>
<evidence type="ECO:0000313" key="4">
    <source>
        <dbReference type="Proteomes" id="UP001314635"/>
    </source>
</evidence>
<dbReference type="NCBIfam" id="TIGR02451">
    <property type="entry name" value="anti_sig_ChrR"/>
    <property type="match status" value="1"/>
</dbReference>
<dbReference type="Gene3D" id="1.10.10.1320">
    <property type="entry name" value="Anti-sigma factor, zinc-finger domain"/>
    <property type="match status" value="1"/>
</dbReference>
<feature type="domain" description="Putative zinc-finger" evidence="2">
    <location>
        <begin position="10"/>
        <end position="39"/>
    </location>
</feature>
<gene>
    <name evidence="3" type="ORF">JQ619_11010</name>
</gene>
<evidence type="ECO:0000313" key="3">
    <source>
        <dbReference type="EMBL" id="MBR1136296.1"/>
    </source>
</evidence>
<dbReference type="SUPFAM" id="SSF51182">
    <property type="entry name" value="RmlC-like cupins"/>
    <property type="match status" value="1"/>
</dbReference>
<reference evidence="4" key="1">
    <citation type="journal article" date="2021" name="ISME J.">
        <title>Evolutionary origin and ecological implication of a unique nif island in free-living Bradyrhizobium lineages.</title>
        <authorList>
            <person name="Tao J."/>
        </authorList>
    </citation>
    <scope>NUCLEOTIDE SEQUENCE [LARGE SCALE GENOMIC DNA]</scope>
    <source>
        <strain evidence="4">SZCCT0094</strain>
    </source>
</reference>
<sequence>MTISHHPPEDLLADYATGALDEAEQLVVGVHVADCPRCRRFVRAIERLAGASIEAAEPVAVAADAFDAVMARIDRRPQAAPRVSEAAEHDPELADLPEMVKRCKIGKRRRVAPGISMRPIMLSGTGKSRAFLLRSEPGARMLEHTHSGSELTCVLKGSFSHLGGYYGPGDFDYGDDEVDHRPVVGDEGPCLCLVAMTGDLRMHGLLGRLISPFVRL</sequence>
<dbReference type="InterPro" id="IPR014710">
    <property type="entry name" value="RmlC-like_jellyroll"/>
</dbReference>
<comment type="caution">
    <text evidence="3">The sequence shown here is derived from an EMBL/GenBank/DDBJ whole genome shotgun (WGS) entry which is preliminary data.</text>
</comment>
<dbReference type="InterPro" id="IPR027383">
    <property type="entry name" value="Znf_put"/>
</dbReference>
<feature type="domain" description="ChrR-like cupin" evidence="1">
    <location>
        <begin position="111"/>
        <end position="195"/>
    </location>
</feature>
<dbReference type="InterPro" id="IPR025979">
    <property type="entry name" value="ChrR-like_cupin_dom"/>
</dbReference>
<dbReference type="InterPro" id="IPR011051">
    <property type="entry name" value="RmlC_Cupin_sf"/>
</dbReference>
<dbReference type="CDD" id="cd20301">
    <property type="entry name" value="cupin_ChrR"/>
    <property type="match status" value="1"/>
</dbReference>
<dbReference type="RefSeq" id="WP_012043103.1">
    <property type="nucleotide sequence ID" value="NZ_JABFDP010000010.1"/>
</dbReference>
<dbReference type="InterPro" id="IPR041916">
    <property type="entry name" value="Anti_sigma_zinc_sf"/>
</dbReference>
<accession>A0ABS5G4S2</accession>
<dbReference type="EMBL" id="JAFCLK010000009">
    <property type="protein sequence ID" value="MBR1136296.1"/>
    <property type="molecule type" value="Genomic_DNA"/>
</dbReference>
<dbReference type="Gene3D" id="2.60.120.10">
    <property type="entry name" value="Jelly Rolls"/>
    <property type="match status" value="1"/>
</dbReference>
<proteinExistence type="predicted"/>
<dbReference type="Pfam" id="PF12973">
    <property type="entry name" value="Cupin_7"/>
    <property type="match status" value="1"/>
</dbReference>
<dbReference type="Proteomes" id="UP001314635">
    <property type="component" value="Unassembled WGS sequence"/>
</dbReference>
<dbReference type="InterPro" id="IPR012807">
    <property type="entry name" value="Anti-sigma_ChrR"/>
</dbReference>
<keyword evidence="4" id="KW-1185">Reference proteome</keyword>
<evidence type="ECO:0000259" key="2">
    <source>
        <dbReference type="Pfam" id="PF13490"/>
    </source>
</evidence>